<proteinExistence type="predicted"/>
<keyword evidence="1" id="KW-0813">Transport</keyword>
<dbReference type="Pfam" id="PF00358">
    <property type="entry name" value="PTS_EIIA_1"/>
    <property type="match status" value="1"/>
</dbReference>
<evidence type="ECO:0000256" key="1">
    <source>
        <dbReference type="ARBA" id="ARBA00022448"/>
    </source>
</evidence>
<sequence>MTSAFSKLTLHTDQPPARGFEIRSPVSGQVSAPDDNAGSVYRSGLLPDAVQIQLQGQQLVAPFAGAVSRLDMGGSRIILHHPQGLKLEICFPDACQQQTMGFHWLVADRSKIQAGQPLLQFDPSRLQRWSSPLTCLVSIVEHPKIQRLHSRTGFVAAGQDPLFWLELKSAPAN</sequence>
<feature type="domain" description="PTS EIIA type-1" evidence="4">
    <location>
        <begin position="21"/>
        <end position="141"/>
    </location>
</feature>
<comment type="caution">
    <text evidence="5">The sequence shown here is derived from an EMBL/GenBank/DDBJ whole genome shotgun (WGS) entry which is preliminary data.</text>
</comment>
<dbReference type="Proteomes" id="UP001589813">
    <property type="component" value="Unassembled WGS sequence"/>
</dbReference>
<dbReference type="RefSeq" id="WP_377246906.1">
    <property type="nucleotide sequence ID" value="NZ_JBHLXP010000005.1"/>
</dbReference>
<accession>A0ABV6BKE1</accession>
<keyword evidence="6" id="KW-1185">Reference proteome</keyword>
<keyword evidence="2 5" id="KW-0762">Sugar transport</keyword>
<evidence type="ECO:0000313" key="6">
    <source>
        <dbReference type="Proteomes" id="UP001589813"/>
    </source>
</evidence>
<evidence type="ECO:0000256" key="3">
    <source>
        <dbReference type="ARBA" id="ARBA00022679"/>
    </source>
</evidence>
<dbReference type="SUPFAM" id="SSF51261">
    <property type="entry name" value="Duplicated hybrid motif"/>
    <property type="match status" value="1"/>
</dbReference>
<organism evidence="5 6">
    <name type="scientific">Rheinheimera tilapiae</name>
    <dbReference type="NCBI Taxonomy" id="875043"/>
    <lineage>
        <taxon>Bacteria</taxon>
        <taxon>Pseudomonadati</taxon>
        <taxon>Pseudomonadota</taxon>
        <taxon>Gammaproteobacteria</taxon>
        <taxon>Chromatiales</taxon>
        <taxon>Chromatiaceae</taxon>
        <taxon>Rheinheimera</taxon>
    </lineage>
</organism>
<gene>
    <name evidence="5" type="ORF">ACFFJP_16930</name>
</gene>
<reference evidence="5 6" key="1">
    <citation type="submission" date="2024-09" db="EMBL/GenBank/DDBJ databases">
        <authorList>
            <person name="Sun Q."/>
            <person name="Mori K."/>
        </authorList>
    </citation>
    <scope>NUCLEOTIDE SEQUENCE [LARGE SCALE GENOMIC DNA]</scope>
    <source>
        <strain evidence="5 6">KCTC 23315</strain>
    </source>
</reference>
<evidence type="ECO:0000256" key="2">
    <source>
        <dbReference type="ARBA" id="ARBA00022597"/>
    </source>
</evidence>
<name>A0ABV6BKE1_9GAMM</name>
<evidence type="ECO:0000259" key="4">
    <source>
        <dbReference type="Pfam" id="PF00358"/>
    </source>
</evidence>
<keyword evidence="3" id="KW-0808">Transferase</keyword>
<evidence type="ECO:0000313" key="5">
    <source>
        <dbReference type="EMBL" id="MFC0049988.1"/>
    </source>
</evidence>
<dbReference type="InterPro" id="IPR011055">
    <property type="entry name" value="Dup_hybrid_motif"/>
</dbReference>
<protein>
    <submittedName>
        <fullName evidence="5">PTS glucose transporter subunit IIA</fullName>
    </submittedName>
</protein>
<dbReference type="InterPro" id="IPR001127">
    <property type="entry name" value="PTS_EIIA_1_perm"/>
</dbReference>
<dbReference type="Gene3D" id="2.70.70.10">
    <property type="entry name" value="Glucose Permease (Domain IIA)"/>
    <property type="match status" value="1"/>
</dbReference>
<dbReference type="EMBL" id="JBHLXP010000005">
    <property type="protein sequence ID" value="MFC0049988.1"/>
    <property type="molecule type" value="Genomic_DNA"/>
</dbReference>